<accession>A0AAV8DZH7</accession>
<comment type="subcellular location">
    <subcellularLocation>
        <location evidence="1">Nucleus</location>
    </subcellularLocation>
</comment>
<reference evidence="8" key="1">
    <citation type="submission" date="2022-08" db="EMBL/GenBank/DDBJ databases">
        <authorList>
            <person name="Marques A."/>
        </authorList>
    </citation>
    <scope>NUCLEOTIDE SEQUENCE</scope>
    <source>
        <strain evidence="8">RhyPub2mFocal</strain>
        <tissue evidence="8">Leaves</tissue>
    </source>
</reference>
<evidence type="ECO:0000259" key="7">
    <source>
        <dbReference type="PROSITE" id="PS50157"/>
    </source>
</evidence>
<dbReference type="PROSITE" id="PS00028">
    <property type="entry name" value="ZINC_FINGER_C2H2_1"/>
    <property type="match status" value="1"/>
</dbReference>
<gene>
    <name evidence="8" type="ORF">LUZ62_057616</name>
</gene>
<name>A0AAV8DZH7_9POAL</name>
<evidence type="ECO:0000256" key="6">
    <source>
        <dbReference type="PROSITE-ProRule" id="PRU00042"/>
    </source>
</evidence>
<keyword evidence="2" id="KW-0479">Metal-binding</keyword>
<comment type="caution">
    <text evidence="8">The sequence shown here is derived from an EMBL/GenBank/DDBJ whole genome shotgun (WGS) entry which is preliminary data.</text>
</comment>
<evidence type="ECO:0000313" key="9">
    <source>
        <dbReference type="Proteomes" id="UP001140206"/>
    </source>
</evidence>
<dbReference type="SUPFAM" id="SSF57667">
    <property type="entry name" value="beta-beta-alpha zinc fingers"/>
    <property type="match status" value="1"/>
</dbReference>
<dbReference type="GO" id="GO:0008270">
    <property type="term" value="F:zinc ion binding"/>
    <property type="evidence" value="ECO:0007669"/>
    <property type="project" value="UniProtKB-KW"/>
</dbReference>
<dbReference type="Proteomes" id="UP001140206">
    <property type="component" value="Chromosome 3"/>
</dbReference>
<evidence type="ECO:0000256" key="2">
    <source>
        <dbReference type="ARBA" id="ARBA00022723"/>
    </source>
</evidence>
<dbReference type="AlphaFoldDB" id="A0AAV8DZH7"/>
<dbReference type="Gene3D" id="3.30.160.60">
    <property type="entry name" value="Classic Zinc Finger"/>
    <property type="match status" value="1"/>
</dbReference>
<dbReference type="GO" id="GO:0005634">
    <property type="term" value="C:nucleus"/>
    <property type="evidence" value="ECO:0007669"/>
    <property type="project" value="UniProtKB-SubCell"/>
</dbReference>
<dbReference type="GO" id="GO:0009788">
    <property type="term" value="P:negative regulation of abscisic acid-activated signaling pathway"/>
    <property type="evidence" value="ECO:0007669"/>
    <property type="project" value="InterPro"/>
</dbReference>
<evidence type="ECO:0000256" key="3">
    <source>
        <dbReference type="ARBA" id="ARBA00022771"/>
    </source>
</evidence>
<feature type="domain" description="C2H2-type" evidence="7">
    <location>
        <begin position="72"/>
        <end position="99"/>
    </location>
</feature>
<dbReference type="InterPro" id="IPR044246">
    <property type="entry name" value="ZFP3-like"/>
</dbReference>
<dbReference type="PANTHER" id="PTHR47287:SF15">
    <property type="entry name" value="ZINC FINGER PROTEIN 3-LIKE"/>
    <property type="match status" value="1"/>
</dbReference>
<evidence type="ECO:0000256" key="5">
    <source>
        <dbReference type="ARBA" id="ARBA00023242"/>
    </source>
</evidence>
<keyword evidence="5" id="KW-0539">Nucleus</keyword>
<dbReference type="EMBL" id="JAMFTS010000003">
    <property type="protein sequence ID" value="KAJ4773359.1"/>
    <property type="molecule type" value="Genomic_DNA"/>
</dbReference>
<dbReference type="InterPro" id="IPR036236">
    <property type="entry name" value="Znf_C2H2_sf"/>
</dbReference>
<keyword evidence="3 6" id="KW-0863">Zinc-finger</keyword>
<protein>
    <submittedName>
        <fullName evidence="8">Zinc finger protein 2</fullName>
    </submittedName>
</protein>
<evidence type="ECO:0000256" key="1">
    <source>
        <dbReference type="ARBA" id="ARBA00004123"/>
    </source>
</evidence>
<organism evidence="8 9">
    <name type="scientific">Rhynchospora pubera</name>
    <dbReference type="NCBI Taxonomy" id="906938"/>
    <lineage>
        <taxon>Eukaryota</taxon>
        <taxon>Viridiplantae</taxon>
        <taxon>Streptophyta</taxon>
        <taxon>Embryophyta</taxon>
        <taxon>Tracheophyta</taxon>
        <taxon>Spermatophyta</taxon>
        <taxon>Magnoliopsida</taxon>
        <taxon>Liliopsida</taxon>
        <taxon>Poales</taxon>
        <taxon>Cyperaceae</taxon>
        <taxon>Cyperoideae</taxon>
        <taxon>Rhynchosporeae</taxon>
        <taxon>Rhynchospora</taxon>
    </lineage>
</organism>
<sequence length="144" mass="16359">MEFVTCELVKNQLSSYHVRTLCLYISTSLAFELHLFFSLSLKMSNQAASRTNELNLDLRLEPLPRPEPDRVFSCNYCSRKFYSSQALGGHQNAHKLERSLAKRSSQTGSSRADSIGFDYTTDYSFQWMDTDGGVVSKLDLSLKL</sequence>
<dbReference type="InterPro" id="IPR013087">
    <property type="entry name" value="Znf_C2H2_type"/>
</dbReference>
<proteinExistence type="predicted"/>
<evidence type="ECO:0000256" key="4">
    <source>
        <dbReference type="ARBA" id="ARBA00022833"/>
    </source>
</evidence>
<dbReference type="PANTHER" id="PTHR47287">
    <property type="entry name" value="C2H2 AND C2HC ZINC FINGERS SUPERFAMILY PROTEIN"/>
    <property type="match status" value="1"/>
</dbReference>
<evidence type="ECO:0000313" key="8">
    <source>
        <dbReference type="EMBL" id="KAJ4773359.1"/>
    </source>
</evidence>
<keyword evidence="4" id="KW-0862">Zinc</keyword>
<dbReference type="PROSITE" id="PS50157">
    <property type="entry name" value="ZINC_FINGER_C2H2_2"/>
    <property type="match status" value="1"/>
</dbReference>
<keyword evidence="9" id="KW-1185">Reference proteome</keyword>